<keyword evidence="1" id="KW-0732">Signal</keyword>
<reference evidence="2 3" key="1">
    <citation type="submission" date="2020-04" db="EMBL/GenBank/DDBJ databases">
        <title>Flammeovirga sp. SR4, a novel species isolated from seawater.</title>
        <authorList>
            <person name="Wang X."/>
        </authorList>
    </citation>
    <scope>NUCLEOTIDE SEQUENCE [LARGE SCALE GENOMIC DNA]</scope>
    <source>
        <strain evidence="2 3">SR4</strain>
    </source>
</reference>
<comment type="caution">
    <text evidence="2">The sequence shown here is derived from an EMBL/GenBank/DDBJ whole genome shotgun (WGS) entry which is preliminary data.</text>
</comment>
<organism evidence="2 3">
    <name type="scientific">Flammeovirga agarivorans</name>
    <dbReference type="NCBI Taxonomy" id="2726742"/>
    <lineage>
        <taxon>Bacteria</taxon>
        <taxon>Pseudomonadati</taxon>
        <taxon>Bacteroidota</taxon>
        <taxon>Cytophagia</taxon>
        <taxon>Cytophagales</taxon>
        <taxon>Flammeovirgaceae</taxon>
        <taxon>Flammeovirga</taxon>
    </lineage>
</organism>
<dbReference type="RefSeq" id="WP_168885207.1">
    <property type="nucleotide sequence ID" value="NZ_JABAIL010000012.1"/>
</dbReference>
<feature type="chain" id="PRO_5031134448" description="TonB C-terminal domain-containing protein" evidence="1">
    <location>
        <begin position="23"/>
        <end position="388"/>
    </location>
</feature>
<dbReference type="EMBL" id="JABAIL010000012">
    <property type="protein sequence ID" value="NLR94501.1"/>
    <property type="molecule type" value="Genomic_DNA"/>
</dbReference>
<proteinExistence type="predicted"/>
<accession>A0A7X8XYT4</accession>
<evidence type="ECO:0000256" key="1">
    <source>
        <dbReference type="SAM" id="SignalP"/>
    </source>
</evidence>
<dbReference type="AlphaFoldDB" id="A0A7X8XYT4"/>
<name>A0A7X8XYT4_9BACT</name>
<keyword evidence="3" id="KW-1185">Reference proteome</keyword>
<sequence>MNILFKSLYTLLLTMSPLFCFCQDYHINKVGNKEIKWLDKNYHAILLNDKRKIHYSYVTLNADNGKQYALTYQINTNQLISFTELSQKKENGKFYMFNDEGRVTQKGNYALGKKEGLWIDYFYKNHFIKYSVYSNNRERVEKIIDRTGKLLVDNYNGVFTSNIYNNTRYLENYKDGISVSKYLINSDNDTIYVETTNPVEVLATDLTIKEHLKKYLKGIQYESYYEKEMVFRLTVKSSGRVGDVEVVNGFTEMVNNKFIEGLKNTLGFWMPAKIAGKRVTSYYYFSINLFDVVKPIKMKNIGPVYNAKTGKVRREYKNRVEGQNDFWNDFPRPYDDPRDIAPNYYNTAKSDDRLYFKEKRKELEALNQRLLSEIDFVSTINEVLNLSQ</sequence>
<dbReference type="Proteomes" id="UP000585050">
    <property type="component" value="Unassembled WGS sequence"/>
</dbReference>
<gene>
    <name evidence="2" type="ORF">HGP29_25070</name>
</gene>
<protein>
    <recommendedName>
        <fullName evidence="4">TonB C-terminal domain-containing protein</fullName>
    </recommendedName>
</protein>
<evidence type="ECO:0000313" key="2">
    <source>
        <dbReference type="EMBL" id="NLR94501.1"/>
    </source>
</evidence>
<feature type="signal peptide" evidence="1">
    <location>
        <begin position="1"/>
        <end position="22"/>
    </location>
</feature>
<evidence type="ECO:0000313" key="3">
    <source>
        <dbReference type="Proteomes" id="UP000585050"/>
    </source>
</evidence>
<evidence type="ECO:0008006" key="4">
    <source>
        <dbReference type="Google" id="ProtNLM"/>
    </source>
</evidence>